<evidence type="ECO:0000256" key="2">
    <source>
        <dbReference type="SAM" id="MobiDB-lite"/>
    </source>
</evidence>
<dbReference type="Pfam" id="PF10223">
    <property type="entry name" value="Menorin_N"/>
    <property type="match status" value="1"/>
</dbReference>
<evidence type="ECO:0000259" key="3">
    <source>
        <dbReference type="Pfam" id="PF10223"/>
    </source>
</evidence>
<dbReference type="PANTHER" id="PTHR21184">
    <property type="entry name" value="MENORIN (DENDRITIC BRANCHING PROTEIN)"/>
    <property type="match status" value="1"/>
</dbReference>
<dbReference type="AlphaFoldDB" id="A0AAD3H257"/>
<dbReference type="PANTHER" id="PTHR21184:SF6">
    <property type="entry name" value="CONSERVED PLASMA MEMBRANE PROTEIN"/>
    <property type="match status" value="1"/>
</dbReference>
<sequence>MSNIEATKEPASASAAIAASPKQTWSHSTCTKEDLLKALHNKEVTAIESDIVMGTVILEDENSNKNSKQEIEAIMAHPPCDQSDLSFQEFAKLSMNEQQKKYGYKHIKLDFKEIKTLDPVFENIDGILSTGKTLFDKTIYLNADILKGPGKRECNLKMEPEIFSEKCIGFISRNEQYRKQCVFSLGWSVDPRSMYGYTSSDVDAMIHILEEKKLFNIGVVLAVNARVLAKDPTVFRDVLLKYKELQLLIWTGTGEPPISQMQIDYIVRYFRAIGCYDQIGLDCQIAATFFEGIFYDYIVKFVAIFWNAKKLLGYG</sequence>
<comment type="similarity">
    <text evidence="1">Belongs to the menorin family.</text>
</comment>
<proteinExistence type="inferred from homology"/>
<feature type="region of interest" description="Disordered" evidence="2">
    <location>
        <begin position="1"/>
        <end position="23"/>
    </location>
</feature>
<dbReference type="Proteomes" id="UP001054902">
    <property type="component" value="Unassembled WGS sequence"/>
</dbReference>
<dbReference type="GO" id="GO:0005615">
    <property type="term" value="C:extracellular space"/>
    <property type="evidence" value="ECO:0007669"/>
    <property type="project" value="TreeGrafter"/>
</dbReference>
<evidence type="ECO:0000256" key="1">
    <source>
        <dbReference type="ARBA" id="ARBA00044953"/>
    </source>
</evidence>
<evidence type="ECO:0000313" key="4">
    <source>
        <dbReference type="EMBL" id="GFH47536.1"/>
    </source>
</evidence>
<organism evidence="4 5">
    <name type="scientific">Chaetoceros tenuissimus</name>
    <dbReference type="NCBI Taxonomy" id="426638"/>
    <lineage>
        <taxon>Eukaryota</taxon>
        <taxon>Sar</taxon>
        <taxon>Stramenopiles</taxon>
        <taxon>Ochrophyta</taxon>
        <taxon>Bacillariophyta</taxon>
        <taxon>Coscinodiscophyceae</taxon>
        <taxon>Chaetocerotophycidae</taxon>
        <taxon>Chaetocerotales</taxon>
        <taxon>Chaetocerotaceae</taxon>
        <taxon>Chaetoceros</taxon>
    </lineage>
</organism>
<dbReference type="EMBL" id="BLLK01000023">
    <property type="protein sequence ID" value="GFH47536.1"/>
    <property type="molecule type" value="Genomic_DNA"/>
</dbReference>
<accession>A0AAD3H257</accession>
<reference evidence="4 5" key="1">
    <citation type="journal article" date="2021" name="Sci. Rep.">
        <title>The genome of the diatom Chaetoceros tenuissimus carries an ancient integrated fragment of an extant virus.</title>
        <authorList>
            <person name="Hongo Y."/>
            <person name="Kimura K."/>
            <person name="Takaki Y."/>
            <person name="Yoshida Y."/>
            <person name="Baba S."/>
            <person name="Kobayashi G."/>
            <person name="Nagasaki K."/>
            <person name="Hano T."/>
            <person name="Tomaru Y."/>
        </authorList>
    </citation>
    <scope>NUCLEOTIDE SEQUENCE [LARGE SCALE GENOMIC DNA]</scope>
    <source>
        <strain evidence="4 5">NIES-3715</strain>
    </source>
</reference>
<gene>
    <name evidence="4" type="ORF">CTEN210_04011</name>
</gene>
<protein>
    <recommendedName>
        <fullName evidence="3">Menorin-like domain-containing protein</fullName>
    </recommendedName>
</protein>
<evidence type="ECO:0000313" key="5">
    <source>
        <dbReference type="Proteomes" id="UP001054902"/>
    </source>
</evidence>
<feature type="compositionally biased region" description="Low complexity" evidence="2">
    <location>
        <begin position="11"/>
        <end position="20"/>
    </location>
</feature>
<name>A0AAD3H257_9STRA</name>
<keyword evidence="5" id="KW-1185">Reference proteome</keyword>
<feature type="domain" description="Menorin-like" evidence="3">
    <location>
        <begin position="24"/>
        <end position="267"/>
    </location>
</feature>
<comment type="caution">
    <text evidence="4">The sequence shown here is derived from an EMBL/GenBank/DDBJ whole genome shotgun (WGS) entry which is preliminary data.</text>
</comment>
<dbReference type="InterPro" id="IPR019356">
    <property type="entry name" value="Menorin_dom"/>
</dbReference>